<name>A0AC60Q0X2_IXOPE</name>
<protein>
    <submittedName>
        <fullName evidence="1">Uncharacterized protein</fullName>
    </submittedName>
</protein>
<accession>A0AC60Q0X2</accession>
<proteinExistence type="predicted"/>
<keyword evidence="2" id="KW-1185">Reference proteome</keyword>
<gene>
    <name evidence="1" type="ORF">HPB47_026362</name>
</gene>
<sequence length="501" mass="55553">MGDDTTCIGTPHGSKTAPACPEMTTELLPDVDWRPLHFERPIPRDWVCQVCGVVRKETAALPCFHTLCSICFEGSVALGCACPLDRRVFDKEAVDKLKLQLRHLLKLRVFCWNHAHGCDFVGPASDLQDHFEKDCVHHRTSCPRCHQDVPQLGLVQHYVNECGPIGSADAMQPDVTSQGGHLHKDLGRAKAEIKQAIAELKDGYYGLQTSVNRVADDVKLGRSQVNQVIAEAVSSVVSQLQSTQPDMAHRGEHFLEVVERMGDEVKRSMAELKDGYSGLHTSVDTVMEDVRLGRSESNRTITEAVRSLQAELQTMQPGVTYRGGEVLEDLVKDNDEIKQLVHELKHRYSKLQVTVNTISDDVKLGRSVAVPNSRDEVSCGKWLLSGCILVLALLLGVLLLRTSTESSIGGPQTFDQKVVVHYSRMSEQMQQDAVNVAFLALTKYNTAGAVALYIKKAFEKKYAAAWQCVVGHHFSPLVDFRDDNFIYFNLGQTTILLFGAT</sequence>
<comment type="caution">
    <text evidence="1">The sequence shown here is derived from an EMBL/GenBank/DDBJ whole genome shotgun (WGS) entry which is preliminary data.</text>
</comment>
<dbReference type="EMBL" id="JABSTQ010009709">
    <property type="protein sequence ID" value="KAG0426531.1"/>
    <property type="molecule type" value="Genomic_DNA"/>
</dbReference>
<organism evidence="1 2">
    <name type="scientific">Ixodes persulcatus</name>
    <name type="common">Taiga tick</name>
    <dbReference type="NCBI Taxonomy" id="34615"/>
    <lineage>
        <taxon>Eukaryota</taxon>
        <taxon>Metazoa</taxon>
        <taxon>Ecdysozoa</taxon>
        <taxon>Arthropoda</taxon>
        <taxon>Chelicerata</taxon>
        <taxon>Arachnida</taxon>
        <taxon>Acari</taxon>
        <taxon>Parasitiformes</taxon>
        <taxon>Ixodida</taxon>
        <taxon>Ixodoidea</taxon>
        <taxon>Ixodidae</taxon>
        <taxon>Ixodinae</taxon>
        <taxon>Ixodes</taxon>
    </lineage>
</organism>
<evidence type="ECO:0000313" key="1">
    <source>
        <dbReference type="EMBL" id="KAG0426531.1"/>
    </source>
</evidence>
<evidence type="ECO:0000313" key="2">
    <source>
        <dbReference type="Proteomes" id="UP000805193"/>
    </source>
</evidence>
<dbReference type="Proteomes" id="UP000805193">
    <property type="component" value="Unassembled WGS sequence"/>
</dbReference>
<reference evidence="1 2" key="1">
    <citation type="journal article" date="2020" name="Cell">
        <title>Large-Scale Comparative Analyses of Tick Genomes Elucidate Their Genetic Diversity and Vector Capacities.</title>
        <authorList>
            <consortium name="Tick Genome and Microbiome Consortium (TIGMIC)"/>
            <person name="Jia N."/>
            <person name="Wang J."/>
            <person name="Shi W."/>
            <person name="Du L."/>
            <person name="Sun Y."/>
            <person name="Zhan W."/>
            <person name="Jiang J.F."/>
            <person name="Wang Q."/>
            <person name="Zhang B."/>
            <person name="Ji P."/>
            <person name="Bell-Sakyi L."/>
            <person name="Cui X.M."/>
            <person name="Yuan T.T."/>
            <person name="Jiang B.G."/>
            <person name="Yang W.F."/>
            <person name="Lam T.T."/>
            <person name="Chang Q.C."/>
            <person name="Ding S.J."/>
            <person name="Wang X.J."/>
            <person name="Zhu J.G."/>
            <person name="Ruan X.D."/>
            <person name="Zhao L."/>
            <person name="Wei J.T."/>
            <person name="Ye R.Z."/>
            <person name="Que T.C."/>
            <person name="Du C.H."/>
            <person name="Zhou Y.H."/>
            <person name="Cheng J.X."/>
            <person name="Dai P.F."/>
            <person name="Guo W.B."/>
            <person name="Han X.H."/>
            <person name="Huang E.J."/>
            <person name="Li L.F."/>
            <person name="Wei W."/>
            <person name="Gao Y.C."/>
            <person name="Liu J.Z."/>
            <person name="Shao H.Z."/>
            <person name="Wang X."/>
            <person name="Wang C.C."/>
            <person name="Yang T.C."/>
            <person name="Huo Q.B."/>
            <person name="Li W."/>
            <person name="Chen H.Y."/>
            <person name="Chen S.E."/>
            <person name="Zhou L.G."/>
            <person name="Ni X.B."/>
            <person name="Tian J.H."/>
            <person name="Sheng Y."/>
            <person name="Liu T."/>
            <person name="Pan Y.S."/>
            <person name="Xia L.Y."/>
            <person name="Li J."/>
            <person name="Zhao F."/>
            <person name="Cao W.C."/>
        </authorList>
    </citation>
    <scope>NUCLEOTIDE SEQUENCE [LARGE SCALE GENOMIC DNA]</scope>
    <source>
        <strain evidence="1">Iper-2018</strain>
    </source>
</reference>